<organism evidence="1 2">
    <name type="scientific">Catalinimonas alkaloidigena</name>
    <dbReference type="NCBI Taxonomy" id="1075417"/>
    <lineage>
        <taxon>Bacteria</taxon>
        <taxon>Pseudomonadati</taxon>
        <taxon>Bacteroidota</taxon>
        <taxon>Cytophagia</taxon>
        <taxon>Cytophagales</taxon>
        <taxon>Catalimonadaceae</taxon>
        <taxon>Catalinimonas</taxon>
    </lineage>
</organism>
<keyword evidence="2" id="KW-1185">Reference proteome</keyword>
<dbReference type="PANTHER" id="PTHR30348">
    <property type="entry name" value="UNCHARACTERIZED PROTEIN YECE"/>
    <property type="match status" value="1"/>
</dbReference>
<evidence type="ECO:0000313" key="2">
    <source>
        <dbReference type="Proteomes" id="UP000198510"/>
    </source>
</evidence>
<accession>A0A1G9SH25</accession>
<dbReference type="Pfam" id="PF01904">
    <property type="entry name" value="DUF72"/>
    <property type="match status" value="1"/>
</dbReference>
<proteinExistence type="predicted"/>
<gene>
    <name evidence="1" type="ORF">SAMN05421823_112163</name>
</gene>
<sequence>MNFGKLTDLQGVDFQLPPDHPSTASVLAQHATDTPPATYLGCPIWNNKKWVGYLYPEGTKDKDFLKHYVRRFNTIELNVTHYQIPTTETILRWRQAAEGTSFRYCPKWPQVISHDKLLQHTDAETEAFCDAILRLDTHLGISFLQLPPHFAPAQRHWLEQFLDRLPAAIPLAVEFRHPDWFGSDTSGFDLLRERGVTAVISDTAGRRDVVHQHLTTPVAFVRFVGNDLHTTDFTRVDAWVQRLHQWRQKGLQDIYFFVHSPDNDTDPYLSAYAVLAMNGHLRAGLQPLTQKPQPVQGSLF</sequence>
<dbReference type="SUPFAM" id="SSF117396">
    <property type="entry name" value="TM1631-like"/>
    <property type="match status" value="1"/>
</dbReference>
<evidence type="ECO:0000313" key="1">
    <source>
        <dbReference type="EMBL" id="SDM34788.1"/>
    </source>
</evidence>
<protein>
    <submittedName>
        <fullName evidence="1">Uncharacterized conserved protein YecE, DUF72 family</fullName>
    </submittedName>
</protein>
<dbReference type="AlphaFoldDB" id="A0A1G9SH25"/>
<dbReference type="EMBL" id="FNFO01000012">
    <property type="protein sequence ID" value="SDM34788.1"/>
    <property type="molecule type" value="Genomic_DNA"/>
</dbReference>
<dbReference type="Gene3D" id="3.20.20.410">
    <property type="entry name" value="Protein of unknown function UPF0759"/>
    <property type="match status" value="1"/>
</dbReference>
<reference evidence="1 2" key="1">
    <citation type="submission" date="2016-10" db="EMBL/GenBank/DDBJ databases">
        <authorList>
            <person name="de Groot N.N."/>
        </authorList>
    </citation>
    <scope>NUCLEOTIDE SEQUENCE [LARGE SCALE GENOMIC DNA]</scope>
    <source>
        <strain evidence="1 2">DSM 25186</strain>
    </source>
</reference>
<dbReference type="Proteomes" id="UP000198510">
    <property type="component" value="Unassembled WGS sequence"/>
</dbReference>
<dbReference type="OrthoDB" id="9780310at2"/>
<name>A0A1G9SH25_9BACT</name>
<dbReference type="InterPro" id="IPR036520">
    <property type="entry name" value="UPF0759_sf"/>
</dbReference>
<dbReference type="PANTHER" id="PTHR30348:SF9">
    <property type="entry name" value="UPF0759 PROTEIN YECE"/>
    <property type="match status" value="1"/>
</dbReference>
<dbReference type="RefSeq" id="WP_089687258.1">
    <property type="nucleotide sequence ID" value="NZ_FNFO01000012.1"/>
</dbReference>
<dbReference type="InterPro" id="IPR002763">
    <property type="entry name" value="DUF72"/>
</dbReference>